<dbReference type="AlphaFoldDB" id="A0A2N4Z2P8"/>
<gene>
    <name evidence="2" type="ORF">CWN47_11810</name>
</gene>
<keyword evidence="1" id="KW-0472">Membrane</keyword>
<name>A0A2N4Z2P8_KLEVA</name>
<accession>A0A2N4Z2P8</accession>
<proteinExistence type="predicted"/>
<evidence type="ECO:0000313" key="3">
    <source>
        <dbReference type="Proteomes" id="UP000234412"/>
    </source>
</evidence>
<keyword evidence="1" id="KW-0812">Transmembrane</keyword>
<feature type="non-terminal residue" evidence="2">
    <location>
        <position position="1"/>
    </location>
</feature>
<protein>
    <recommendedName>
        <fullName evidence="4">Alpha/beta hydrolase</fullName>
    </recommendedName>
</protein>
<evidence type="ECO:0000313" key="2">
    <source>
        <dbReference type="EMBL" id="PLM95135.1"/>
    </source>
</evidence>
<dbReference type="SUPFAM" id="SSF53474">
    <property type="entry name" value="alpha/beta-Hydrolases"/>
    <property type="match status" value="1"/>
</dbReference>
<evidence type="ECO:0000256" key="1">
    <source>
        <dbReference type="SAM" id="Phobius"/>
    </source>
</evidence>
<reference evidence="2 3" key="2">
    <citation type="submission" date="2018-01" db="EMBL/GenBank/DDBJ databases">
        <title>Genomic study of Klebsiella pneumoniae.</title>
        <authorList>
            <person name="Yang Y."/>
            <person name="Bicalho R."/>
        </authorList>
    </citation>
    <scope>NUCLEOTIDE SEQUENCE [LARGE SCALE GENOMIC DNA]</scope>
    <source>
        <strain evidence="2 3">A8</strain>
    </source>
</reference>
<comment type="caution">
    <text evidence="2">The sequence shown here is derived from an EMBL/GenBank/DDBJ whole genome shotgun (WGS) entry which is preliminary data.</text>
</comment>
<dbReference type="EMBL" id="PIDP01000324">
    <property type="protein sequence ID" value="PLM95135.1"/>
    <property type="molecule type" value="Genomic_DNA"/>
</dbReference>
<organism evidence="2 3">
    <name type="scientific">Klebsiella variicola</name>
    <dbReference type="NCBI Taxonomy" id="244366"/>
    <lineage>
        <taxon>Bacteria</taxon>
        <taxon>Pseudomonadati</taxon>
        <taxon>Pseudomonadota</taxon>
        <taxon>Gammaproteobacteria</taxon>
        <taxon>Enterobacterales</taxon>
        <taxon>Enterobacteriaceae</taxon>
        <taxon>Klebsiella/Raoultella group</taxon>
        <taxon>Klebsiella</taxon>
        <taxon>Klebsiella pneumoniae complex</taxon>
    </lineage>
</organism>
<keyword evidence="1" id="KW-1133">Transmembrane helix</keyword>
<feature type="transmembrane region" description="Helical" evidence="1">
    <location>
        <begin position="275"/>
        <end position="297"/>
    </location>
</feature>
<dbReference type="InterPro" id="IPR029058">
    <property type="entry name" value="AB_hydrolase_fold"/>
</dbReference>
<evidence type="ECO:0008006" key="4">
    <source>
        <dbReference type="Google" id="ProtNLM"/>
    </source>
</evidence>
<dbReference type="Proteomes" id="UP000234412">
    <property type="component" value="Unassembled WGS sequence"/>
</dbReference>
<dbReference type="Gene3D" id="3.40.50.1820">
    <property type="entry name" value="alpha/beta hydrolase"/>
    <property type="match status" value="1"/>
</dbReference>
<sequence length="300" mass="34572">TYIIGLTQYPALLEKYAEKFRSIDFNIFDYYSDDWAHAIKSKIEWIIASQKTHLMRQPDKDIYVLTHGIMTSGKWQDDLEVKLKNKKPNVKIIKYTYPYYSAFQILFPLLHRKAIKNYERFVANLTAQYPNATLNFISHSFGTYLTINTLSSSDIERNASIGKIILCGSVLESDYDMASLIEKCQPKLIINDCGIKDLPLVLCNTVVWGLGNAGRNGFYGYSPLLKNRFFDGGHSYFFTKSDFMDEYWLPLIFDDVFIECDGRKKTEANDLVQSLFSLLPHIIISGCCIILFFLLVLNVF</sequence>
<reference evidence="2 3" key="1">
    <citation type="submission" date="2017-11" db="EMBL/GenBank/DDBJ databases">
        <authorList>
            <person name="Han C.G."/>
        </authorList>
    </citation>
    <scope>NUCLEOTIDE SEQUENCE [LARGE SCALE GENOMIC DNA]</scope>
    <source>
        <strain evidence="2 3">A8</strain>
    </source>
</reference>